<dbReference type="InterPro" id="IPR006680">
    <property type="entry name" value="Amidohydro-rel"/>
</dbReference>
<dbReference type="InterPro" id="IPR057744">
    <property type="entry name" value="OTAase-like"/>
</dbReference>
<proteinExistence type="predicted"/>
<dbReference type="InterPro" id="IPR051781">
    <property type="entry name" value="Metallo-dep_Hydrolase"/>
</dbReference>
<dbReference type="GO" id="GO:0016810">
    <property type="term" value="F:hydrolase activity, acting on carbon-nitrogen (but not peptide) bonds"/>
    <property type="evidence" value="ECO:0007669"/>
    <property type="project" value="InterPro"/>
</dbReference>
<dbReference type="Proteomes" id="UP000029393">
    <property type="component" value="Unassembled WGS sequence"/>
</dbReference>
<sequence>MDKTRGIAPWLALLVALAAPVAAQDAVLFRNVRVFDGVGPSLSAPTNVLVRGNTIAAIGPEAADPGARVIDGTGRTLMPGLIDVHVHMTFGAMDMATLQSPGLTPEIAGRAAAEGAEKMLLRGVTSVRDMGGPIFPLKAAIDAGAVKGPRIWPSGAHLSQTSGHGDLRAPHEGPRRFTGQLSRAEQLGATWIADGRDDVLTATRENLRFGASQIKMMAGGGTSSDYDPLDVTQYTLDELRAGVEAADDWNTYVTVHAYTPKAVRRAIEAGVKCIEHGQLLDDATLQLMAEKGIWLSLQMLQEDTENMDAARRAKRKPVIDAQQTVWARAKAAGVKLAWGTDVLFDPAVNAEQTGFLLRLQPWFTPAEILKLATHDNAQLLALSGPRSPYAGALGVVREGALADLLLVDGDPLANLALIADPGKNFVVIMKDGKIVKEPK</sequence>
<feature type="domain" description="Amidohydrolase-related" evidence="2">
    <location>
        <begin position="76"/>
        <end position="435"/>
    </location>
</feature>
<dbReference type="InterPro" id="IPR032466">
    <property type="entry name" value="Metal_Hydrolase"/>
</dbReference>
<keyword evidence="4" id="KW-1185">Reference proteome</keyword>
<dbReference type="Pfam" id="PF01979">
    <property type="entry name" value="Amidohydro_1"/>
    <property type="match status" value="1"/>
</dbReference>
<evidence type="ECO:0000259" key="2">
    <source>
        <dbReference type="Pfam" id="PF01979"/>
    </source>
</evidence>
<dbReference type="EMBL" id="AVCK01000016">
    <property type="protein sequence ID" value="KFN46453.1"/>
    <property type="molecule type" value="Genomic_DNA"/>
</dbReference>
<dbReference type="PANTHER" id="PTHR43135:SF3">
    <property type="entry name" value="ALPHA-D-RIBOSE 1-METHYLPHOSPHONATE 5-TRIPHOSPHATE DIPHOSPHATASE"/>
    <property type="match status" value="1"/>
</dbReference>
<dbReference type="STRING" id="1384056.N787_10510"/>
<gene>
    <name evidence="3" type="ORF">N787_10510</name>
</gene>
<dbReference type="SUPFAM" id="SSF51556">
    <property type="entry name" value="Metallo-dependent hydrolases"/>
    <property type="match status" value="1"/>
</dbReference>
<dbReference type="AlphaFoldDB" id="A0A091B1K7"/>
<comment type="caution">
    <text evidence="3">The sequence shown here is derived from an EMBL/GenBank/DDBJ whole genome shotgun (WGS) entry which is preliminary data.</text>
</comment>
<feature type="signal peptide" evidence="1">
    <location>
        <begin position="1"/>
        <end position="23"/>
    </location>
</feature>
<dbReference type="RefSeq" id="WP_034212001.1">
    <property type="nucleotide sequence ID" value="NZ_AVCK01000016.1"/>
</dbReference>
<keyword evidence="1" id="KW-0732">Signal</keyword>
<evidence type="ECO:0000313" key="3">
    <source>
        <dbReference type="EMBL" id="KFN46453.1"/>
    </source>
</evidence>
<dbReference type="InterPro" id="IPR011059">
    <property type="entry name" value="Metal-dep_hydrolase_composite"/>
</dbReference>
<dbReference type="Gene3D" id="3.20.20.140">
    <property type="entry name" value="Metal-dependent hydrolases"/>
    <property type="match status" value="1"/>
</dbReference>
<dbReference type="eggNOG" id="COG1228">
    <property type="taxonomic scope" value="Bacteria"/>
</dbReference>
<evidence type="ECO:0000256" key="1">
    <source>
        <dbReference type="SAM" id="SignalP"/>
    </source>
</evidence>
<dbReference type="MEROPS" id="M38.002"/>
<protein>
    <recommendedName>
        <fullName evidence="2">Amidohydrolase-related domain-containing protein</fullName>
    </recommendedName>
</protein>
<feature type="chain" id="PRO_5001869275" description="Amidohydrolase-related domain-containing protein" evidence="1">
    <location>
        <begin position="24"/>
        <end position="439"/>
    </location>
</feature>
<organism evidence="3 4">
    <name type="scientific">Arenimonas metalli CF5-1</name>
    <dbReference type="NCBI Taxonomy" id="1384056"/>
    <lineage>
        <taxon>Bacteria</taxon>
        <taxon>Pseudomonadati</taxon>
        <taxon>Pseudomonadota</taxon>
        <taxon>Gammaproteobacteria</taxon>
        <taxon>Lysobacterales</taxon>
        <taxon>Lysobacteraceae</taxon>
        <taxon>Arenimonas</taxon>
    </lineage>
</organism>
<dbReference type="PATRIC" id="fig|1384056.3.peg.1321"/>
<dbReference type="CDD" id="cd01299">
    <property type="entry name" value="Met_dep_hydrolase_A"/>
    <property type="match status" value="1"/>
</dbReference>
<accession>A0A091B1K7</accession>
<dbReference type="SUPFAM" id="SSF51338">
    <property type="entry name" value="Composite domain of metallo-dependent hydrolases"/>
    <property type="match status" value="1"/>
</dbReference>
<evidence type="ECO:0000313" key="4">
    <source>
        <dbReference type="Proteomes" id="UP000029393"/>
    </source>
</evidence>
<dbReference type="OrthoDB" id="9782972at2"/>
<dbReference type="PANTHER" id="PTHR43135">
    <property type="entry name" value="ALPHA-D-RIBOSE 1-METHYLPHOSPHONATE 5-TRIPHOSPHATE DIPHOSPHATASE"/>
    <property type="match status" value="1"/>
</dbReference>
<name>A0A091B1K7_9GAMM</name>
<dbReference type="Gene3D" id="2.30.40.10">
    <property type="entry name" value="Urease, subunit C, domain 1"/>
    <property type="match status" value="1"/>
</dbReference>
<reference evidence="3 4" key="1">
    <citation type="submission" date="2013-09" db="EMBL/GenBank/DDBJ databases">
        <title>Genome sequencing of Arenimonas metalli.</title>
        <authorList>
            <person name="Chen F."/>
            <person name="Wang G."/>
        </authorList>
    </citation>
    <scope>NUCLEOTIDE SEQUENCE [LARGE SCALE GENOMIC DNA]</scope>
    <source>
        <strain evidence="3 4">CF5-1</strain>
    </source>
</reference>